<dbReference type="InterPro" id="IPR003929">
    <property type="entry name" value="K_chnl_BK_asu"/>
</dbReference>
<feature type="region of interest" description="Disordered" evidence="12">
    <location>
        <begin position="687"/>
        <end position="751"/>
    </location>
</feature>
<keyword evidence="9 13" id="KW-0472">Membrane</keyword>
<reference evidence="17" key="2">
    <citation type="submission" date="2020-11" db="EMBL/GenBank/DDBJ databases">
        <authorList>
            <person name="Cecchin M."/>
            <person name="Marcolungo L."/>
            <person name="Rossato M."/>
            <person name="Girolomoni L."/>
            <person name="Cosentino E."/>
            <person name="Cuine S."/>
            <person name="Li-Beisson Y."/>
            <person name="Delledonne M."/>
            <person name="Ballottari M."/>
        </authorList>
    </citation>
    <scope>NUCLEOTIDE SEQUENCE</scope>
    <source>
        <strain evidence="17">211/11P</strain>
        <tissue evidence="17">Whole cell</tissue>
    </source>
</reference>
<dbReference type="Gene3D" id="1.20.120.350">
    <property type="entry name" value="Voltage-gated potassium channels. Chain C"/>
    <property type="match status" value="1"/>
</dbReference>
<evidence type="ECO:0000259" key="16">
    <source>
        <dbReference type="Pfam" id="PF22614"/>
    </source>
</evidence>
<feature type="domain" description="RCK N-terminal" evidence="16">
    <location>
        <begin position="413"/>
        <end position="485"/>
    </location>
</feature>
<evidence type="ECO:0000256" key="13">
    <source>
        <dbReference type="SAM" id="Phobius"/>
    </source>
</evidence>
<keyword evidence="3" id="KW-0633">Potassium transport</keyword>
<feature type="transmembrane region" description="Helical" evidence="13">
    <location>
        <begin position="166"/>
        <end position="183"/>
    </location>
</feature>
<evidence type="ECO:0000256" key="1">
    <source>
        <dbReference type="ARBA" id="ARBA00004141"/>
    </source>
</evidence>
<evidence type="ECO:0000256" key="8">
    <source>
        <dbReference type="ARBA" id="ARBA00023065"/>
    </source>
</evidence>
<dbReference type="PRINTS" id="PR00169">
    <property type="entry name" value="KCHANNEL"/>
</dbReference>
<dbReference type="Proteomes" id="UP001055712">
    <property type="component" value="Unassembled WGS sequence"/>
</dbReference>
<keyword evidence="4 13" id="KW-0812">Transmembrane</keyword>
<dbReference type="InterPro" id="IPR003148">
    <property type="entry name" value="RCK_N"/>
</dbReference>
<dbReference type="InterPro" id="IPR027359">
    <property type="entry name" value="Volt_channel_dom_sf"/>
</dbReference>
<feature type="transmembrane region" description="Helical" evidence="13">
    <location>
        <begin position="296"/>
        <end position="313"/>
    </location>
</feature>
<protein>
    <submittedName>
        <fullName evidence="17">Uncharacterized protein</fullName>
    </submittedName>
</protein>
<dbReference type="Gene3D" id="1.10.287.70">
    <property type="match status" value="1"/>
</dbReference>
<proteinExistence type="predicted"/>
<dbReference type="PANTHER" id="PTHR10027:SF10">
    <property type="entry name" value="SLOWPOKE 2, ISOFORM D"/>
    <property type="match status" value="1"/>
</dbReference>
<dbReference type="InterPro" id="IPR002052">
    <property type="entry name" value="DNA_methylase_N6_adenine_CS"/>
</dbReference>
<dbReference type="PANTHER" id="PTHR10027">
    <property type="entry name" value="CALCIUM-ACTIVATED POTASSIUM CHANNEL ALPHA CHAIN"/>
    <property type="match status" value="1"/>
</dbReference>
<evidence type="ECO:0000256" key="5">
    <source>
        <dbReference type="ARBA" id="ARBA00022826"/>
    </source>
</evidence>
<keyword evidence="6" id="KW-0630">Potassium</keyword>
<feature type="compositionally biased region" description="Low complexity" evidence="12">
    <location>
        <begin position="85"/>
        <end position="98"/>
    </location>
</feature>
<dbReference type="Pfam" id="PF03493">
    <property type="entry name" value="BK_channel_a"/>
    <property type="match status" value="1"/>
</dbReference>
<evidence type="ECO:0000256" key="6">
    <source>
        <dbReference type="ARBA" id="ARBA00022958"/>
    </source>
</evidence>
<dbReference type="EMBL" id="SIDB01000011">
    <property type="protein sequence ID" value="KAI3426389.1"/>
    <property type="molecule type" value="Genomic_DNA"/>
</dbReference>
<feature type="compositionally biased region" description="Low complexity" evidence="12">
    <location>
        <begin position="690"/>
        <end position="713"/>
    </location>
</feature>
<dbReference type="SUPFAM" id="SSF81324">
    <property type="entry name" value="Voltage-gated potassium channels"/>
    <property type="match status" value="1"/>
</dbReference>
<feature type="transmembrane region" description="Helical" evidence="13">
    <location>
        <begin position="325"/>
        <end position="346"/>
    </location>
</feature>
<keyword evidence="7 13" id="KW-1133">Transmembrane helix</keyword>
<keyword evidence="10" id="KW-0407">Ion channel</keyword>
<accession>A0A9D4YU94</accession>
<name>A0A9D4YU94_CHLVU</name>
<evidence type="ECO:0000256" key="12">
    <source>
        <dbReference type="SAM" id="MobiDB-lite"/>
    </source>
</evidence>
<dbReference type="Pfam" id="PF22614">
    <property type="entry name" value="Slo-like_RCK"/>
    <property type="match status" value="1"/>
</dbReference>
<dbReference type="GO" id="GO:0005267">
    <property type="term" value="F:potassium channel activity"/>
    <property type="evidence" value="ECO:0007669"/>
    <property type="project" value="UniProtKB-KW"/>
</dbReference>
<comment type="catalytic activity">
    <reaction evidence="11">
        <text>K(+)(in) = K(+)(out)</text>
        <dbReference type="Rhea" id="RHEA:29463"/>
        <dbReference type="ChEBI" id="CHEBI:29103"/>
    </reaction>
</comment>
<comment type="caution">
    <text evidence="17">The sequence shown here is derived from an EMBL/GenBank/DDBJ whole genome shotgun (WGS) entry which is preliminary data.</text>
</comment>
<gene>
    <name evidence="17" type="ORF">D9Q98_008760</name>
</gene>
<evidence type="ECO:0000256" key="4">
    <source>
        <dbReference type="ARBA" id="ARBA00022692"/>
    </source>
</evidence>
<evidence type="ECO:0000256" key="9">
    <source>
        <dbReference type="ARBA" id="ARBA00023136"/>
    </source>
</evidence>
<dbReference type="GO" id="GO:0016020">
    <property type="term" value="C:membrane"/>
    <property type="evidence" value="ECO:0007669"/>
    <property type="project" value="UniProtKB-SubCell"/>
</dbReference>
<dbReference type="GO" id="GO:0003676">
    <property type="term" value="F:nucleic acid binding"/>
    <property type="evidence" value="ECO:0007669"/>
    <property type="project" value="InterPro"/>
</dbReference>
<feature type="region of interest" description="Disordered" evidence="12">
    <location>
        <begin position="85"/>
        <end position="108"/>
    </location>
</feature>
<evidence type="ECO:0000256" key="10">
    <source>
        <dbReference type="ARBA" id="ARBA00023303"/>
    </source>
</evidence>
<dbReference type="GO" id="GO:0008168">
    <property type="term" value="F:methyltransferase activity"/>
    <property type="evidence" value="ECO:0007669"/>
    <property type="project" value="InterPro"/>
</dbReference>
<feature type="domain" description="Calcium-activated potassium channel BK alpha subunit" evidence="14">
    <location>
        <begin position="506"/>
        <end position="599"/>
    </location>
</feature>
<evidence type="ECO:0000256" key="2">
    <source>
        <dbReference type="ARBA" id="ARBA00022448"/>
    </source>
</evidence>
<evidence type="ECO:0000256" key="11">
    <source>
        <dbReference type="ARBA" id="ARBA00034430"/>
    </source>
</evidence>
<dbReference type="Pfam" id="PF07885">
    <property type="entry name" value="Ion_trans_2"/>
    <property type="match status" value="1"/>
</dbReference>
<evidence type="ECO:0000313" key="17">
    <source>
        <dbReference type="EMBL" id="KAI3426389.1"/>
    </source>
</evidence>
<feature type="compositionally biased region" description="Gly residues" evidence="12">
    <location>
        <begin position="816"/>
        <end position="834"/>
    </location>
</feature>
<feature type="transmembrane region" description="Helical" evidence="13">
    <location>
        <begin position="132"/>
        <end position="154"/>
    </location>
</feature>
<dbReference type="AlphaFoldDB" id="A0A9D4YU94"/>
<keyword evidence="18" id="KW-1185">Reference proteome</keyword>
<evidence type="ECO:0000259" key="14">
    <source>
        <dbReference type="Pfam" id="PF03493"/>
    </source>
</evidence>
<dbReference type="GO" id="GO:0032259">
    <property type="term" value="P:methylation"/>
    <property type="evidence" value="ECO:0007669"/>
    <property type="project" value="InterPro"/>
</dbReference>
<evidence type="ECO:0000256" key="7">
    <source>
        <dbReference type="ARBA" id="ARBA00022989"/>
    </source>
</evidence>
<reference evidence="17" key="1">
    <citation type="journal article" date="2019" name="Plant J.">
        <title>Chlorella vulgaris genome assembly and annotation reveals the molecular basis for metabolic acclimation to high light conditions.</title>
        <authorList>
            <person name="Cecchin M."/>
            <person name="Marcolungo L."/>
            <person name="Rossato M."/>
            <person name="Girolomoni L."/>
            <person name="Cosentino E."/>
            <person name="Cuine S."/>
            <person name="Li-Beisson Y."/>
            <person name="Delledonne M."/>
            <person name="Ballottari M."/>
        </authorList>
    </citation>
    <scope>NUCLEOTIDE SEQUENCE</scope>
    <source>
        <strain evidence="17">211/11P</strain>
    </source>
</reference>
<dbReference type="InterPro" id="IPR013099">
    <property type="entry name" value="K_chnl_dom"/>
</dbReference>
<organism evidence="17 18">
    <name type="scientific">Chlorella vulgaris</name>
    <name type="common">Green alga</name>
    <dbReference type="NCBI Taxonomy" id="3077"/>
    <lineage>
        <taxon>Eukaryota</taxon>
        <taxon>Viridiplantae</taxon>
        <taxon>Chlorophyta</taxon>
        <taxon>core chlorophytes</taxon>
        <taxon>Trebouxiophyceae</taxon>
        <taxon>Chlorellales</taxon>
        <taxon>Chlorellaceae</taxon>
        <taxon>Chlorella clade</taxon>
        <taxon>Chlorella</taxon>
    </lineage>
</organism>
<keyword evidence="2" id="KW-0813">Transport</keyword>
<feature type="transmembrane region" description="Helical" evidence="13">
    <location>
        <begin position="270"/>
        <end position="290"/>
    </location>
</feature>
<dbReference type="PROSITE" id="PS00092">
    <property type="entry name" value="N6_MTASE"/>
    <property type="match status" value="1"/>
</dbReference>
<sequence length="1218" mass="130020">MLGSLARRPAVAAASAAATAKRHRLIAAVSQASAAHQRWSRRLHSSYSGLANDVLLQQLGGQQQQPLRPLQRHQASSALVLCQSSARSGSPASPPSNSKGRSAKAKLKKTFKAVRRSIARLRSWLDSPEVRVAGQLLQFVLAIVFVALYVWGTYSPPAPDSFRSSLDLWLCAVFALEYLHRMLNADSKLRMLRSVWNVCDLLSFVPPLLDVALRATGTPFGLLAGVDLRWTKILRSMRVLRVGLLSSELRSLHLSTRKGGFLSAGTNFRLLQLLSSVLILLFTTSSVIQIVEKMTFHQALYMVVTTLTTVGFGDVVPRTFLGKSVIIATISIGVVMIPVQAAQLYAEFTARRVVRGSMPNGGRRAPMVLLSTRLTEVRAFSDFYSEFQQALSQSPLFPPNTKMLVLCNRPSYEFGAFQELHDRRVTFMEGSAVSGQDLVSARAERARACLLLADRFTTDPEQEDLSILFQVWAMKSYTKTVPLYVQTVRQSMVEQIAPFLDPGQDVVVSMEQTRLRLLALSAVCPGASTLVGNLLKSSAVRSLEGQQRTLAGREWLRRYVNGCAYQILHAPVPPALSGRSFSDVAQWLYWTAGKVLIGIIDGGQQLQVNPGELPLPAGATLMVVGKSKKALAKALAQPYSRMMESELERLRYLPQELARAAEAAAGGGNDGEDSCGSEDWLLAEVDAEDSPGSGSSAEKSASACREEAGAFSDGESEGGEGGGGYGAPSPPSCVPLMAGNPDSDSMDADSVPCVPPELASRLTTPAAVKAFVREFLQSDEAQQQQHEQGSINLGTAEAIAAEATATSAADAARINGGRGSSNGSYGGGGSGQRAGRGALAGPRKPAALDYGACFIDWSAEQGAGTGSFTTGGGFDGCATPNGLSTASNGGRGGDEEPPLSGHFIVCGAEESFCSFVAQLRRCGPADTPIVILHPTRPEVVCEDTGRQLGVGSGCAGGPIFYVEGSASEAASLRQAGASTARALIYLARAARPVRSAQSTEGAEKERSTREAVLADAQALLAVYGVGEESGAELTHAVVELLFTTSIEFLQPGLLLKGVNLLYDDSNIPAGAPRKSWVMRSWQQREAVAEGLAEWQANPYFAAGRVTVPALLDTFACQSFFNEGVLIDLLAELSGDKEEGPNGGAALQQVPVPLELVGRAYGELFMHLALSRKLVCMGLYRRKSENPGTRLSYVVCNPPWGEALEATDRVFVLRPRTDA</sequence>
<feature type="domain" description="Potassium channel" evidence="15">
    <location>
        <begin position="277"/>
        <end position="342"/>
    </location>
</feature>
<evidence type="ECO:0000259" key="15">
    <source>
        <dbReference type="Pfam" id="PF07885"/>
    </source>
</evidence>
<dbReference type="InterPro" id="IPR047871">
    <property type="entry name" value="K_chnl_Slo-like"/>
</dbReference>
<dbReference type="OrthoDB" id="415460at2759"/>
<evidence type="ECO:0000313" key="18">
    <source>
        <dbReference type="Proteomes" id="UP001055712"/>
    </source>
</evidence>
<dbReference type="Gene3D" id="3.40.50.720">
    <property type="entry name" value="NAD(P)-binding Rossmann-like Domain"/>
    <property type="match status" value="1"/>
</dbReference>
<keyword evidence="8" id="KW-0406">Ion transport</keyword>
<keyword evidence="5" id="KW-0631">Potassium channel</keyword>
<feature type="region of interest" description="Disordered" evidence="12">
    <location>
        <begin position="812"/>
        <end position="841"/>
    </location>
</feature>
<comment type="subcellular location">
    <subcellularLocation>
        <location evidence="1">Membrane</location>
        <topology evidence="1">Multi-pass membrane protein</topology>
    </subcellularLocation>
</comment>
<evidence type="ECO:0000256" key="3">
    <source>
        <dbReference type="ARBA" id="ARBA00022538"/>
    </source>
</evidence>